<dbReference type="Gene3D" id="3.40.50.10320">
    <property type="entry name" value="LmbE-like"/>
    <property type="match status" value="1"/>
</dbReference>
<dbReference type="Pfam" id="PF02585">
    <property type="entry name" value="PIG-L"/>
    <property type="match status" value="1"/>
</dbReference>
<dbReference type="RefSeq" id="WP_302049974.1">
    <property type="nucleotide sequence ID" value="NZ_JAMJEV010000024.1"/>
</dbReference>
<protein>
    <submittedName>
        <fullName evidence="1">PIG-L family deacetylase</fullName>
    </submittedName>
</protein>
<accession>A0ABT8QZ78</accession>
<dbReference type="SUPFAM" id="SSF102588">
    <property type="entry name" value="LmbE-like"/>
    <property type="match status" value="1"/>
</dbReference>
<evidence type="ECO:0000313" key="1">
    <source>
        <dbReference type="EMBL" id="MDO0825363.1"/>
    </source>
</evidence>
<dbReference type="PANTHER" id="PTHR12993:SF11">
    <property type="entry name" value="N-ACETYLGLUCOSAMINYL-PHOSPHATIDYLINOSITOL DE-N-ACETYLASE"/>
    <property type="match status" value="1"/>
</dbReference>
<dbReference type="Proteomes" id="UP001176021">
    <property type="component" value="Unassembled WGS sequence"/>
</dbReference>
<organism evidence="1 2">
    <name type="scientific">Desulfosporosinus nitroreducens</name>
    <dbReference type="NCBI Taxonomy" id="2018668"/>
    <lineage>
        <taxon>Bacteria</taxon>
        <taxon>Bacillati</taxon>
        <taxon>Bacillota</taxon>
        <taxon>Clostridia</taxon>
        <taxon>Eubacteriales</taxon>
        <taxon>Desulfitobacteriaceae</taxon>
        <taxon>Desulfosporosinus</taxon>
    </lineage>
</organism>
<comment type="caution">
    <text evidence="1">The sequence shown here is derived from an EMBL/GenBank/DDBJ whole genome shotgun (WGS) entry which is preliminary data.</text>
</comment>
<proteinExistence type="predicted"/>
<dbReference type="InterPro" id="IPR003737">
    <property type="entry name" value="GlcNAc_PI_deacetylase-related"/>
</dbReference>
<dbReference type="InterPro" id="IPR024078">
    <property type="entry name" value="LmbE-like_dom_sf"/>
</dbReference>
<dbReference type="EMBL" id="JAMJEV010000024">
    <property type="protein sequence ID" value="MDO0825363.1"/>
    <property type="molecule type" value="Genomic_DNA"/>
</dbReference>
<sequence>MNNKVIVVAAHPDDEVLGCGATIAKHVENGDEIHILILAEGQTSRDVQRDRTKNSEVLNYLSMAAQEAAKVLGVATVTLKDFPDNRMDSVDLLDIVKVVEDFIKLHQPNILYTHHYGDLNIDHRITNQAVITAARPVPGSSIKTILFFEVPSSTEWQASSSSLQFTPNWFVNISDNLDKKIEALKKYEHEMRSWPFPRSLDAVGYLARWRGSCIGTEAAEAFMLGRNIH</sequence>
<evidence type="ECO:0000313" key="2">
    <source>
        <dbReference type="Proteomes" id="UP001176021"/>
    </source>
</evidence>
<name>A0ABT8QZ78_9FIRM</name>
<reference evidence="1" key="1">
    <citation type="submission" date="2022-05" db="EMBL/GenBank/DDBJ databases">
        <title>Expanded diversity of anoxic marine methylotrophy in a Black Sea sulfate reducing microorganism.</title>
        <authorList>
            <person name="Fischer P.Q."/>
            <person name="Stams A.J.M."/>
            <person name="Villanueva L."/>
            <person name="Sousa D.Z."/>
        </authorList>
    </citation>
    <scope>NUCLEOTIDE SEQUENCE</scope>
    <source>
        <strain evidence="1">P130</strain>
    </source>
</reference>
<gene>
    <name evidence="1" type="ORF">M8H41_21285</name>
</gene>
<dbReference type="PANTHER" id="PTHR12993">
    <property type="entry name" value="N-ACETYLGLUCOSAMINYL-PHOSPHATIDYLINOSITOL DE-N-ACETYLASE-RELATED"/>
    <property type="match status" value="1"/>
</dbReference>
<keyword evidence="2" id="KW-1185">Reference proteome</keyword>